<reference evidence="1 2" key="1">
    <citation type="submission" date="2015-10" db="EMBL/GenBank/DDBJ databases">
        <title>The cercosporin biosynthetic gene cluster was horizontally transferred to several fungal lineages and shown to be expanded in Cercospora beticola based on microsynteny with recipient genomes.</title>
        <authorList>
            <person name="De Jonge R."/>
            <person name="Ebert M.K."/>
            <person name="Suttle J.C."/>
            <person name="Jurick Ii W.M."/>
            <person name="Secor G.A."/>
            <person name="Thomma B.P."/>
            <person name="Van De Peer Y."/>
            <person name="Bolton M.D."/>
        </authorList>
    </citation>
    <scope>NUCLEOTIDE SEQUENCE [LARGE SCALE GENOMIC DNA]</scope>
    <source>
        <strain evidence="1 2">09-40</strain>
    </source>
</reference>
<dbReference type="Proteomes" id="UP000230605">
    <property type="component" value="Chromosome 1"/>
</dbReference>
<feature type="non-terminal residue" evidence="1">
    <location>
        <position position="132"/>
    </location>
</feature>
<evidence type="ECO:0000313" key="1">
    <source>
        <dbReference type="EMBL" id="PIB01641.1"/>
    </source>
</evidence>
<proteinExistence type="predicted"/>
<evidence type="ECO:0000313" key="2">
    <source>
        <dbReference type="Proteomes" id="UP000230605"/>
    </source>
</evidence>
<gene>
    <name evidence="1" type="ORF">CB0940_00082</name>
</gene>
<accession>A0A2G5IA36</accession>
<name>A0A2G5IA36_CERBT</name>
<sequence length="132" mass="14965">MVTSWRARSLLSTSVPSGSRGRFGRRKRAALNQTSVWRYGHGWASLHFSTDGQRQELHVHLLGRVACMVIDHGNAQAALRRNKSHDFMNFVAMVMLHHTHDKHSSTAVRVLTEKSILCTSTRLYKVSKKLCP</sequence>
<dbReference type="EMBL" id="LKMD01000100">
    <property type="protein sequence ID" value="PIB01641.1"/>
    <property type="molecule type" value="Genomic_DNA"/>
</dbReference>
<protein>
    <submittedName>
        <fullName evidence="1">Uncharacterized protein</fullName>
    </submittedName>
</protein>
<organism evidence="1 2">
    <name type="scientific">Cercospora beticola</name>
    <name type="common">Sugarbeet leaf spot fungus</name>
    <dbReference type="NCBI Taxonomy" id="122368"/>
    <lineage>
        <taxon>Eukaryota</taxon>
        <taxon>Fungi</taxon>
        <taxon>Dikarya</taxon>
        <taxon>Ascomycota</taxon>
        <taxon>Pezizomycotina</taxon>
        <taxon>Dothideomycetes</taxon>
        <taxon>Dothideomycetidae</taxon>
        <taxon>Mycosphaerellales</taxon>
        <taxon>Mycosphaerellaceae</taxon>
        <taxon>Cercospora</taxon>
    </lineage>
</organism>
<comment type="caution">
    <text evidence="1">The sequence shown here is derived from an EMBL/GenBank/DDBJ whole genome shotgun (WGS) entry which is preliminary data.</text>
</comment>
<dbReference type="AlphaFoldDB" id="A0A2G5IA36"/>